<dbReference type="RefSeq" id="WP_008481966.1">
    <property type="nucleotide sequence ID" value="NZ_CAGS01000731.1"/>
</dbReference>
<dbReference type="EMBL" id="CAGS01000731">
    <property type="protein sequence ID" value="CCF86254.1"/>
    <property type="molecule type" value="Genomic_DNA"/>
</dbReference>
<name>I4ENJ1_9BACT</name>
<dbReference type="AlphaFoldDB" id="I4ENJ1"/>
<organism evidence="2 3">
    <name type="scientific">Nitrolancea hollandica Lb</name>
    <dbReference type="NCBI Taxonomy" id="1129897"/>
    <lineage>
        <taxon>Bacteria</taxon>
        <taxon>Pseudomonadati</taxon>
        <taxon>Thermomicrobiota</taxon>
        <taxon>Thermomicrobia</taxon>
        <taxon>Sphaerobacterales</taxon>
        <taxon>Sphaerobacterineae</taxon>
        <taxon>Sphaerobacteraceae</taxon>
        <taxon>Nitrolancea</taxon>
    </lineage>
</organism>
<proteinExistence type="predicted"/>
<evidence type="ECO:0000256" key="1">
    <source>
        <dbReference type="SAM" id="MobiDB-lite"/>
    </source>
</evidence>
<sequence length="148" mass="16378">MTPRVIEQETQKPNIPELTEDERSEATALAINNPFVAQILADRECSVSSVGVWHTSRELQKIGAVVIISLAQPATLELDWPTIDFDRTELTTPPYQQRTEHYLATGVQRLVVMVDLRRGEVVSVGPGPEAGTPPRSFTDPIDFDALGR</sequence>
<protein>
    <submittedName>
        <fullName evidence="2">Uncharacterized protein</fullName>
    </submittedName>
</protein>
<dbReference type="Proteomes" id="UP000004221">
    <property type="component" value="Unassembled WGS sequence"/>
</dbReference>
<feature type="region of interest" description="Disordered" evidence="1">
    <location>
        <begin position="124"/>
        <end position="148"/>
    </location>
</feature>
<keyword evidence="3" id="KW-1185">Reference proteome</keyword>
<evidence type="ECO:0000313" key="3">
    <source>
        <dbReference type="Proteomes" id="UP000004221"/>
    </source>
</evidence>
<comment type="caution">
    <text evidence="2">The sequence shown here is derived from an EMBL/GenBank/DDBJ whole genome shotgun (WGS) entry which is preliminary data.</text>
</comment>
<evidence type="ECO:0000313" key="2">
    <source>
        <dbReference type="EMBL" id="CCF86254.1"/>
    </source>
</evidence>
<gene>
    <name evidence="2" type="ORF">NITHO_940012</name>
</gene>
<reference evidence="2 3" key="1">
    <citation type="journal article" date="2012" name="ISME J.">
        <title>Nitrification expanded: discovery, physiology and genomics of a nitrite-oxidizing bacterium from the phylum Chloroflexi.</title>
        <authorList>
            <person name="Sorokin D.Y."/>
            <person name="Lucker S."/>
            <person name="Vejmelkova D."/>
            <person name="Kostrikina N.A."/>
            <person name="Kleerebezem R."/>
            <person name="Rijpstra W.I."/>
            <person name="Damste J.S."/>
            <person name="Le Paslier D."/>
            <person name="Muyzer G."/>
            <person name="Wagner M."/>
            <person name="van Loosdrecht M.C."/>
            <person name="Daims H."/>
        </authorList>
    </citation>
    <scope>NUCLEOTIDE SEQUENCE [LARGE SCALE GENOMIC DNA]</scope>
    <source>
        <strain evidence="3">none</strain>
    </source>
</reference>
<accession>I4ENJ1</accession>